<organism evidence="3 4">
    <name type="scientific">Haloferula luteola</name>
    <dbReference type="NCBI Taxonomy" id="595692"/>
    <lineage>
        <taxon>Bacteria</taxon>
        <taxon>Pseudomonadati</taxon>
        <taxon>Verrucomicrobiota</taxon>
        <taxon>Verrucomicrobiia</taxon>
        <taxon>Verrucomicrobiales</taxon>
        <taxon>Verrucomicrobiaceae</taxon>
        <taxon>Haloferula</taxon>
    </lineage>
</organism>
<comment type="caution">
    <text evidence="3">The sequence shown here is derived from an EMBL/GenBank/DDBJ whole genome shotgun (WGS) entry which is preliminary data.</text>
</comment>
<dbReference type="InterPro" id="IPR013830">
    <property type="entry name" value="SGNH_hydro"/>
</dbReference>
<protein>
    <recommendedName>
        <fullName evidence="2">SGNH hydrolase-type esterase domain-containing protein</fullName>
    </recommendedName>
</protein>
<keyword evidence="1" id="KW-0732">Signal</keyword>
<dbReference type="EMBL" id="JACHFD010000002">
    <property type="protein sequence ID" value="MBB5350203.1"/>
    <property type="molecule type" value="Genomic_DNA"/>
</dbReference>
<dbReference type="InterPro" id="IPR051532">
    <property type="entry name" value="Ester_Hydrolysis_Enzymes"/>
</dbReference>
<evidence type="ECO:0000256" key="1">
    <source>
        <dbReference type="SAM" id="SignalP"/>
    </source>
</evidence>
<dbReference type="InterPro" id="IPR036514">
    <property type="entry name" value="SGNH_hydro_sf"/>
</dbReference>
<dbReference type="SUPFAM" id="SSF52266">
    <property type="entry name" value="SGNH hydrolase"/>
    <property type="match status" value="1"/>
</dbReference>
<feature type="domain" description="SGNH hydrolase-type esterase" evidence="2">
    <location>
        <begin position="278"/>
        <end position="425"/>
    </location>
</feature>
<reference evidence="3 4" key="1">
    <citation type="submission" date="2020-08" db="EMBL/GenBank/DDBJ databases">
        <title>Genomic Encyclopedia of Type Strains, Phase IV (KMG-IV): sequencing the most valuable type-strain genomes for metagenomic binning, comparative biology and taxonomic classification.</title>
        <authorList>
            <person name="Goeker M."/>
        </authorList>
    </citation>
    <scope>NUCLEOTIDE SEQUENCE [LARGE SCALE GENOMIC DNA]</scope>
    <source>
        <strain evidence="3 4">YC6886</strain>
    </source>
</reference>
<keyword evidence="4" id="KW-1185">Reference proteome</keyword>
<proteinExistence type="predicted"/>
<feature type="signal peptide" evidence="1">
    <location>
        <begin position="1"/>
        <end position="25"/>
    </location>
</feature>
<dbReference type="Gene3D" id="3.40.50.1110">
    <property type="entry name" value="SGNH hydrolase"/>
    <property type="match status" value="1"/>
</dbReference>
<gene>
    <name evidence="3" type="ORF">HNR46_000427</name>
</gene>
<dbReference type="Proteomes" id="UP000557717">
    <property type="component" value="Unassembled WGS sequence"/>
</dbReference>
<name>A0A840UYX3_9BACT</name>
<dbReference type="AlphaFoldDB" id="A0A840UYX3"/>
<evidence type="ECO:0000313" key="4">
    <source>
        <dbReference type="Proteomes" id="UP000557717"/>
    </source>
</evidence>
<sequence length="813" mass="87607">MRKDPWKLRKIASASLLLVAGIAYAETGTIRVDFGRNNGVDGAVTESPDGNGAYWNNLGLAEFDQPTGLAAVNLVETDGTPTPLAVTCSAGIWRSNGILNGGLLAPEETWLGDLAIASATQDYFFVETGSGGGGTGSLTISGLKPDRRYQFRFFGTRNTTDIRRSLYTVTAASGVQSQELQTSGSGSGSASYPNGNDDTILQFDGIQADSNGSVEVTLTVAEGAYAYLGLMEIVEGEEVPVIDGDVPADLATWVTQDGLDDPGQGAVLFVGSSSIRRWESVTRDFADYRVLQRGWGGSWLADMDTTIPHLVKPYQPSAIVMWAGTNDLSGGRTGEEVHEDFRTFLMLLRRELPEVPFLYLGVTRTPANDGTKDARLTANALIEATAETDPHTYFVDLPSIFEDLTTQELDDLYVDPIHLNRAGYAKWLEVVRPALEAVVDPNQPIYDGESLEREWVAGDRMLFDFGPDDVLELDGHDTASPDVRGHYWNNWYTLNGGVGINSGEHKRGIVTTDGSATGVRWVITGGYAVNGRRNGGLFGGNGPSEALLGDLAVETATEDYFYSTADDLDDGGSDDVPGGFMFSGLDPDFSYEFRIFATRETSDVRSTEYAIYGTERQAATLQTSGPSIGSNGTYAGNDDEVVVISGVRPDAYGQVFIDMLSVAGGFAYIGAMEVVVSAADAPPGLVTWRAAHFSEAELADAELEASLWGNGADPDGDGRSNLWEYATGTDPRSQEANPVTTEWADGTFRVRFPRNVEATDVVLGVEGSTDLVEWQTMTDVVEASEPPLEWRAVEISTDGESRQFLRLTVEEQP</sequence>
<evidence type="ECO:0000313" key="3">
    <source>
        <dbReference type="EMBL" id="MBB5350203.1"/>
    </source>
</evidence>
<dbReference type="PANTHER" id="PTHR30383">
    <property type="entry name" value="THIOESTERASE 1/PROTEASE 1/LYSOPHOSPHOLIPASE L1"/>
    <property type="match status" value="1"/>
</dbReference>
<dbReference type="GO" id="GO:0004622">
    <property type="term" value="F:phosphatidylcholine lysophospholipase activity"/>
    <property type="evidence" value="ECO:0007669"/>
    <property type="project" value="TreeGrafter"/>
</dbReference>
<dbReference type="PANTHER" id="PTHR30383:SF5">
    <property type="entry name" value="SGNH HYDROLASE-TYPE ESTERASE DOMAIN-CONTAINING PROTEIN"/>
    <property type="match status" value="1"/>
</dbReference>
<dbReference type="Pfam" id="PF13472">
    <property type="entry name" value="Lipase_GDSL_2"/>
    <property type="match status" value="1"/>
</dbReference>
<evidence type="ECO:0000259" key="2">
    <source>
        <dbReference type="Pfam" id="PF13472"/>
    </source>
</evidence>
<dbReference type="RefSeq" id="WP_184015343.1">
    <property type="nucleotide sequence ID" value="NZ_JACHFD010000002.1"/>
</dbReference>
<feature type="chain" id="PRO_5033016308" description="SGNH hydrolase-type esterase domain-containing protein" evidence="1">
    <location>
        <begin position="26"/>
        <end position="813"/>
    </location>
</feature>
<accession>A0A840UYX3</accession>